<dbReference type="SUPFAM" id="SSF75304">
    <property type="entry name" value="Amidase signature (AS) enzymes"/>
    <property type="match status" value="1"/>
</dbReference>
<dbReference type="AlphaFoldDB" id="A0A8B6MC81"/>
<reference evidence="3 4" key="1">
    <citation type="submission" date="2019-05" db="EMBL/GenBank/DDBJ databases">
        <authorList>
            <person name="Farhan Ul Haque M."/>
        </authorList>
    </citation>
    <scope>NUCLEOTIDE SEQUENCE [LARGE SCALE GENOMIC DNA]</scope>
    <source>
        <strain evidence="3">2</strain>
    </source>
</reference>
<keyword evidence="4" id="KW-1185">Reference proteome</keyword>
<dbReference type="InterPro" id="IPR023631">
    <property type="entry name" value="Amidase_dom"/>
</dbReference>
<dbReference type="InterPro" id="IPR036928">
    <property type="entry name" value="AS_sf"/>
</dbReference>
<dbReference type="Gene3D" id="3.10.490.10">
    <property type="entry name" value="Gamma-glutamyl cyclotransferase-like"/>
    <property type="match status" value="1"/>
</dbReference>
<dbReference type="Pfam" id="PF21986">
    <property type="entry name" value="AH_C"/>
    <property type="match status" value="1"/>
</dbReference>
<dbReference type="InterPro" id="IPR014085">
    <property type="entry name" value="Allophanate_hydrolase"/>
</dbReference>
<dbReference type="NCBIfam" id="NF006043">
    <property type="entry name" value="PRK08186.1"/>
    <property type="match status" value="1"/>
</dbReference>
<dbReference type="InterPro" id="IPR053844">
    <property type="entry name" value="AH_C"/>
</dbReference>
<dbReference type="Pfam" id="PF01425">
    <property type="entry name" value="Amidase"/>
    <property type="match status" value="1"/>
</dbReference>
<keyword evidence="3" id="KW-0378">Hydrolase</keyword>
<organism evidence="3 4">
    <name type="scientific">Methylocella tundrae</name>
    <dbReference type="NCBI Taxonomy" id="227605"/>
    <lineage>
        <taxon>Bacteria</taxon>
        <taxon>Pseudomonadati</taxon>
        <taxon>Pseudomonadota</taxon>
        <taxon>Alphaproteobacteria</taxon>
        <taxon>Hyphomicrobiales</taxon>
        <taxon>Beijerinckiaceae</taxon>
        <taxon>Methylocella</taxon>
    </lineage>
</organism>
<dbReference type="RefSeq" id="WP_174514119.1">
    <property type="nucleotide sequence ID" value="NZ_CABFMQ020000153.1"/>
</dbReference>
<gene>
    <name evidence="3" type="primary">atzF</name>
    <name evidence="3" type="ORF">MPC4_90019</name>
</gene>
<dbReference type="GO" id="GO:0004039">
    <property type="term" value="F:allophanate hydrolase activity"/>
    <property type="evidence" value="ECO:0007669"/>
    <property type="project" value="UniProtKB-EC"/>
</dbReference>
<accession>A0A8B6MC81</accession>
<dbReference type="Proteomes" id="UP000485880">
    <property type="component" value="Unassembled WGS sequence"/>
</dbReference>
<sequence>MIPEMLQIEVLRDGYRQEKFTPRDVMLEVLKRIDVYDDPAVWISRVEESEILARAGKLQQDSTLMAHLPLYGVPFAVKDNMDVRGMPTTAACPAFAHTPEKSASAIDALLAAGAILIGKTNLDQFATGLNGTRSPYGAPRCVFDHRFISGGSSSGSAVAVAAGLVAFSLGTDTAGSGRVPAAFNNVVGWKPTKGLISAAGVLPAVRSQDCVSIFASSCADAKIIAEIAQGFDAQDPYSREGERVSLPTKRFRFGVLRPDDREFFGDEEAAALYAGAIDRLTARGGRPVEIDYAPFQQAAALLYDGAFVAERFAAIEDFFRTHAQEMDPQVRQIIGKASNLSAADAFNGEYRLRAIARAAEREWERFDVMLLPTAPTIFSVDQIAEDPIGANSRLGVYTHFVNLLDYAAIAVPAGFRATSCLPFGVTLIGPAFSDFDLAVIADGLHRSLGEGVGKAVGAAAEPPVSVVEPASRGRILLAVAGAHLSGLPLNRELTDLGAIFVEATRTAPSYRLVALKGTMPPKPGLVHAPGFEGPGIEVELWSLSERDFGRFVAGVPAPMGIGKVRLASGAVVPGFLCEVFALDGGEDITALGGWRPYLAEHAAASD</sequence>
<dbReference type="NCBIfam" id="TIGR02713">
    <property type="entry name" value="allophanate_hyd"/>
    <property type="match status" value="1"/>
</dbReference>
<dbReference type="PANTHER" id="PTHR11895:SF169">
    <property type="entry name" value="GLUTAMYL-TRNA(GLN) AMIDOTRANSFERASE"/>
    <property type="match status" value="1"/>
</dbReference>
<evidence type="ECO:0000313" key="3">
    <source>
        <dbReference type="EMBL" id="VTZ52544.1"/>
    </source>
</evidence>
<dbReference type="EMBL" id="CABFMQ020000153">
    <property type="protein sequence ID" value="VTZ52544.1"/>
    <property type="molecule type" value="Genomic_DNA"/>
</dbReference>
<dbReference type="InterPro" id="IPR000120">
    <property type="entry name" value="Amidase"/>
</dbReference>
<dbReference type="PANTHER" id="PTHR11895">
    <property type="entry name" value="TRANSAMIDASE"/>
    <property type="match status" value="1"/>
</dbReference>
<dbReference type="EC" id="3.5.1.54" evidence="3"/>
<evidence type="ECO:0000259" key="1">
    <source>
        <dbReference type="Pfam" id="PF01425"/>
    </source>
</evidence>
<protein>
    <submittedName>
        <fullName evidence="3">Allophanate hydrolase</fullName>
        <ecNumber evidence="3">3.5.1.54</ecNumber>
    </submittedName>
</protein>
<comment type="caution">
    <text evidence="3">The sequence shown here is derived from an EMBL/GenBank/DDBJ whole genome shotgun (WGS) entry which is preliminary data.</text>
</comment>
<evidence type="ECO:0000259" key="2">
    <source>
        <dbReference type="Pfam" id="PF21986"/>
    </source>
</evidence>
<feature type="domain" description="Allophanate hydrolase C-terminal" evidence="2">
    <location>
        <begin position="476"/>
        <end position="599"/>
    </location>
</feature>
<proteinExistence type="predicted"/>
<dbReference type="Gene3D" id="1.20.58.1700">
    <property type="match status" value="1"/>
</dbReference>
<name>A0A8B6MC81_METTU</name>
<feature type="domain" description="Amidase" evidence="1">
    <location>
        <begin position="25"/>
        <end position="436"/>
    </location>
</feature>
<dbReference type="Gene3D" id="3.90.1300.10">
    <property type="entry name" value="Amidase signature (AS) domain"/>
    <property type="match status" value="1"/>
</dbReference>
<evidence type="ECO:0000313" key="4">
    <source>
        <dbReference type="Proteomes" id="UP000485880"/>
    </source>
</evidence>